<name>A0A6J6N954_9ZZZZ</name>
<keyword evidence="1" id="KW-0472">Membrane</keyword>
<sequence>MDNLPLIIGAAMIVAGLGLGIYITIRIVEQRRIDRDEPLD</sequence>
<dbReference type="AlphaFoldDB" id="A0A6J6N954"/>
<keyword evidence="1" id="KW-1133">Transmembrane helix</keyword>
<keyword evidence="1" id="KW-0812">Transmembrane</keyword>
<organism evidence="2">
    <name type="scientific">freshwater metagenome</name>
    <dbReference type="NCBI Taxonomy" id="449393"/>
    <lineage>
        <taxon>unclassified sequences</taxon>
        <taxon>metagenomes</taxon>
        <taxon>ecological metagenomes</taxon>
    </lineage>
</organism>
<proteinExistence type="predicted"/>
<evidence type="ECO:0000313" key="2">
    <source>
        <dbReference type="EMBL" id="CAB4681618.1"/>
    </source>
</evidence>
<gene>
    <name evidence="2" type="ORF">UFOPK2370_00339</name>
</gene>
<dbReference type="EMBL" id="CAEZXK010000005">
    <property type="protein sequence ID" value="CAB4681618.1"/>
    <property type="molecule type" value="Genomic_DNA"/>
</dbReference>
<accession>A0A6J6N954</accession>
<evidence type="ECO:0000256" key="1">
    <source>
        <dbReference type="SAM" id="Phobius"/>
    </source>
</evidence>
<reference evidence="2" key="1">
    <citation type="submission" date="2020-05" db="EMBL/GenBank/DDBJ databases">
        <authorList>
            <person name="Chiriac C."/>
            <person name="Salcher M."/>
            <person name="Ghai R."/>
            <person name="Kavagutti S V."/>
        </authorList>
    </citation>
    <scope>NUCLEOTIDE SEQUENCE</scope>
</reference>
<protein>
    <submittedName>
        <fullName evidence="2">Unannotated protein</fullName>
    </submittedName>
</protein>
<feature type="transmembrane region" description="Helical" evidence="1">
    <location>
        <begin position="6"/>
        <end position="25"/>
    </location>
</feature>